<feature type="signal peptide" evidence="1">
    <location>
        <begin position="1"/>
        <end position="18"/>
    </location>
</feature>
<evidence type="ECO:0000313" key="3">
    <source>
        <dbReference type="Proteomes" id="UP000266183"/>
    </source>
</evidence>
<keyword evidence="3" id="KW-1185">Reference proteome</keyword>
<reference evidence="3" key="1">
    <citation type="submission" date="2018-09" db="EMBL/GenBank/DDBJ databases">
        <title>Chryseolinea sp. KIS68-18 isolated from soil.</title>
        <authorList>
            <person name="Weon H.-Y."/>
            <person name="Kwon S.-W."/>
            <person name="Lee S.A."/>
        </authorList>
    </citation>
    <scope>NUCLEOTIDE SEQUENCE [LARGE SCALE GENOMIC DNA]</scope>
    <source>
        <strain evidence="3">KIS68-18</strain>
    </source>
</reference>
<dbReference type="RefSeq" id="WP_119758048.1">
    <property type="nucleotide sequence ID" value="NZ_CP032382.1"/>
</dbReference>
<sequence length="273" mass="29501">MKTLLLAITFFLRSVLLAAQSSPVLMGAPAAGCAYASSCTRDEWALFNNGAGLADVKNTTVAFTYNAVPSFKLFNRMAAAVTLPVRFGVAGVGVYRLGNNLYNEQLLTAGFSNTLGLASLGLRINYVQYNAAGFGTKGAFSLSFGGIATLTPALSLGAHIMNVNQPVLSKTDQERLPTIVCAGICIKASTQTRITTEVEKDLDYPLLWKTGLEYQFQKKVFFRTGFALHPNAGFFGLGFRPKTLSIDYAFQYTGSRGAHHEATVSYAFNKKQK</sequence>
<protein>
    <recommendedName>
        <fullName evidence="4">PorV/PorQ family protein</fullName>
    </recommendedName>
</protein>
<dbReference type="AlphaFoldDB" id="A0A385SSK3"/>
<dbReference type="EMBL" id="CP032382">
    <property type="protein sequence ID" value="AYB34793.1"/>
    <property type="molecule type" value="Genomic_DNA"/>
</dbReference>
<feature type="chain" id="PRO_5017348785" description="PorV/PorQ family protein" evidence="1">
    <location>
        <begin position="19"/>
        <end position="273"/>
    </location>
</feature>
<name>A0A385SSK3_9BACT</name>
<proteinExistence type="predicted"/>
<evidence type="ECO:0000256" key="1">
    <source>
        <dbReference type="SAM" id="SignalP"/>
    </source>
</evidence>
<dbReference type="OrthoDB" id="9786645at2"/>
<dbReference type="KEGG" id="chk:D4L85_31290"/>
<organism evidence="2 3">
    <name type="scientific">Chryseolinea soli</name>
    <dbReference type="NCBI Taxonomy" id="2321403"/>
    <lineage>
        <taxon>Bacteria</taxon>
        <taxon>Pseudomonadati</taxon>
        <taxon>Bacteroidota</taxon>
        <taxon>Cytophagia</taxon>
        <taxon>Cytophagales</taxon>
        <taxon>Fulvivirgaceae</taxon>
        <taxon>Chryseolinea</taxon>
    </lineage>
</organism>
<keyword evidence="1" id="KW-0732">Signal</keyword>
<evidence type="ECO:0000313" key="2">
    <source>
        <dbReference type="EMBL" id="AYB34793.1"/>
    </source>
</evidence>
<gene>
    <name evidence="2" type="ORF">D4L85_31290</name>
</gene>
<evidence type="ECO:0008006" key="4">
    <source>
        <dbReference type="Google" id="ProtNLM"/>
    </source>
</evidence>
<dbReference type="Proteomes" id="UP000266183">
    <property type="component" value="Chromosome"/>
</dbReference>
<accession>A0A385SSK3</accession>